<evidence type="ECO:0000313" key="1">
    <source>
        <dbReference type="EMBL" id="MEJ7137487.1"/>
    </source>
</evidence>
<accession>A0ACC6P077</accession>
<reference evidence="1" key="1">
    <citation type="submission" date="2023-10" db="EMBL/GenBank/DDBJ databases">
        <title>Amphibacter perezi, gen. nov., sp. nov. a novel taxa of the family Comamonadaceae, class Betaproteobacteria isolated from the skin microbiota of Pelophylax perezi from different populations.</title>
        <authorList>
            <person name="Costa S."/>
            <person name="Proenca D.N."/>
            <person name="Lopes I."/>
            <person name="Morais P.V."/>
        </authorList>
    </citation>
    <scope>NUCLEOTIDE SEQUENCE</scope>
    <source>
        <strain evidence="1">SL12-8</strain>
    </source>
</reference>
<keyword evidence="1" id="KW-0969">Cilium</keyword>
<name>A0ACC6P077_9BURK</name>
<keyword evidence="2" id="KW-1185">Reference proteome</keyword>
<dbReference type="Proteomes" id="UP001364695">
    <property type="component" value="Unassembled WGS sequence"/>
</dbReference>
<gene>
    <name evidence="1" type="primary">fliJ</name>
    <name evidence="1" type="ORF">RV045_03455</name>
</gene>
<organism evidence="1 2">
    <name type="scientific">Amphibiibacter pelophylacis</name>
    <dbReference type="NCBI Taxonomy" id="1799477"/>
    <lineage>
        <taxon>Bacteria</taxon>
        <taxon>Pseudomonadati</taxon>
        <taxon>Pseudomonadota</taxon>
        <taxon>Betaproteobacteria</taxon>
        <taxon>Burkholderiales</taxon>
        <taxon>Sphaerotilaceae</taxon>
        <taxon>Amphibiibacter</taxon>
    </lineage>
</organism>
<proteinExistence type="predicted"/>
<comment type="caution">
    <text evidence="1">The sequence shown here is derived from an EMBL/GenBank/DDBJ whole genome shotgun (WGS) entry which is preliminary data.</text>
</comment>
<protein>
    <submittedName>
        <fullName evidence="1">Flagellar export protein FliJ</fullName>
    </submittedName>
</protein>
<dbReference type="EMBL" id="JAWDIE010000004">
    <property type="protein sequence ID" value="MEJ7137487.1"/>
    <property type="molecule type" value="Genomic_DNA"/>
</dbReference>
<keyword evidence="1" id="KW-0282">Flagellum</keyword>
<evidence type="ECO:0000313" key="2">
    <source>
        <dbReference type="Proteomes" id="UP001364695"/>
    </source>
</evidence>
<sequence length="153" mass="17948">MSTSPAIHNLLAHEKTQRDQALTQLHSTREALNQAQSRSDQLSQHRSAYEQHWRERHTQGESSIEVMRCYNDYMNRLDMAISQQGSLLTQAEERMAHARRLVLEAELRVARTQKLLDRRQAEILQDAQRREQKMFDEQAQTLSWHAQRQAANS</sequence>
<keyword evidence="1" id="KW-0966">Cell projection</keyword>